<feature type="compositionally biased region" description="Polar residues" evidence="1">
    <location>
        <begin position="17"/>
        <end position="29"/>
    </location>
</feature>
<feature type="compositionally biased region" description="Low complexity" evidence="1">
    <location>
        <begin position="39"/>
        <end position="50"/>
    </location>
</feature>
<gene>
    <name evidence="2" type="ORF">N7469_003830</name>
</gene>
<proteinExistence type="predicted"/>
<reference evidence="2" key="2">
    <citation type="journal article" date="2023" name="IMA Fungus">
        <title>Comparative genomic study of the Penicillium genus elucidates a diverse pangenome and 15 lateral gene transfer events.</title>
        <authorList>
            <person name="Petersen C."/>
            <person name="Sorensen T."/>
            <person name="Nielsen M.R."/>
            <person name="Sondergaard T.E."/>
            <person name="Sorensen J.L."/>
            <person name="Fitzpatrick D.A."/>
            <person name="Frisvad J.C."/>
            <person name="Nielsen K.L."/>
        </authorList>
    </citation>
    <scope>NUCLEOTIDE SEQUENCE</scope>
    <source>
        <strain evidence="2">IBT 23319</strain>
    </source>
</reference>
<dbReference type="RefSeq" id="XP_056502162.1">
    <property type="nucleotide sequence ID" value="XM_056642750.1"/>
</dbReference>
<name>A0A9W9P3H0_PENCI</name>
<accession>A0A9W9P3H0</accession>
<evidence type="ECO:0000313" key="2">
    <source>
        <dbReference type="EMBL" id="KAJ5234662.1"/>
    </source>
</evidence>
<reference evidence="2" key="1">
    <citation type="submission" date="2022-11" db="EMBL/GenBank/DDBJ databases">
        <authorList>
            <person name="Petersen C."/>
        </authorList>
    </citation>
    <scope>NUCLEOTIDE SEQUENCE</scope>
    <source>
        <strain evidence="2">IBT 23319</strain>
    </source>
</reference>
<protein>
    <submittedName>
        <fullName evidence="2">Uncharacterized protein</fullName>
    </submittedName>
</protein>
<dbReference type="AlphaFoldDB" id="A0A9W9P3H0"/>
<evidence type="ECO:0000256" key="1">
    <source>
        <dbReference type="SAM" id="MobiDB-lite"/>
    </source>
</evidence>
<dbReference type="Proteomes" id="UP001147733">
    <property type="component" value="Unassembled WGS sequence"/>
</dbReference>
<feature type="compositionally biased region" description="Gly residues" evidence="1">
    <location>
        <begin position="109"/>
        <end position="118"/>
    </location>
</feature>
<dbReference type="GeneID" id="81381917"/>
<feature type="compositionally biased region" description="Basic and acidic residues" evidence="1">
    <location>
        <begin position="59"/>
        <end position="74"/>
    </location>
</feature>
<evidence type="ECO:0000313" key="3">
    <source>
        <dbReference type="Proteomes" id="UP001147733"/>
    </source>
</evidence>
<dbReference type="OrthoDB" id="4346678at2759"/>
<sequence>MSEFFRRASDVFRRNSRQNSIDSTNSSKVPVQDQEAPDSQQISSNRSSQSDTAVPVTETQRKREWHWGFGRQKDPNALPKRRLSQEEKDNLNFAAARKYSNARRKSQGAGIGFEGGWQ</sequence>
<feature type="compositionally biased region" description="Basic and acidic residues" evidence="1">
    <location>
        <begin position="1"/>
        <end position="13"/>
    </location>
</feature>
<comment type="caution">
    <text evidence="2">The sequence shown here is derived from an EMBL/GenBank/DDBJ whole genome shotgun (WGS) entry which is preliminary data.</text>
</comment>
<dbReference type="EMBL" id="JAPQKT010000003">
    <property type="protein sequence ID" value="KAJ5234662.1"/>
    <property type="molecule type" value="Genomic_DNA"/>
</dbReference>
<organism evidence="2 3">
    <name type="scientific">Penicillium citrinum</name>
    <dbReference type="NCBI Taxonomy" id="5077"/>
    <lineage>
        <taxon>Eukaryota</taxon>
        <taxon>Fungi</taxon>
        <taxon>Dikarya</taxon>
        <taxon>Ascomycota</taxon>
        <taxon>Pezizomycotina</taxon>
        <taxon>Eurotiomycetes</taxon>
        <taxon>Eurotiomycetidae</taxon>
        <taxon>Eurotiales</taxon>
        <taxon>Aspergillaceae</taxon>
        <taxon>Penicillium</taxon>
    </lineage>
</organism>
<keyword evidence="3" id="KW-1185">Reference proteome</keyword>
<feature type="region of interest" description="Disordered" evidence="1">
    <location>
        <begin position="1"/>
        <end position="88"/>
    </location>
</feature>
<feature type="region of interest" description="Disordered" evidence="1">
    <location>
        <begin position="99"/>
        <end position="118"/>
    </location>
</feature>